<evidence type="ECO:0000313" key="5">
    <source>
        <dbReference type="Proteomes" id="UP000002372"/>
    </source>
</evidence>
<evidence type="ECO:0000313" key="4">
    <source>
        <dbReference type="EMBL" id="CQR32657.1"/>
    </source>
</evidence>
<reference key="1">
    <citation type="submission" date="2009-07" db="EMBL/GenBank/DDBJ databases">
        <authorList>
            <person name="Genoscope - CEA"/>
        </authorList>
    </citation>
    <scope>NUCLEOTIDE SEQUENCE</scope>
    <source>
        <strain>3As</strain>
    </source>
</reference>
<protein>
    <submittedName>
        <fullName evidence="3">Type IV secretory pathway, VirD2 components (Relaxase)</fullName>
    </submittedName>
</protein>
<dbReference type="Gene3D" id="3.30.930.30">
    <property type="match status" value="1"/>
</dbReference>
<evidence type="ECO:0000313" key="3">
    <source>
        <dbReference type="EMBL" id="CAZ90436.1"/>
    </source>
</evidence>
<evidence type="ECO:0000259" key="2">
    <source>
        <dbReference type="Pfam" id="PF03432"/>
    </source>
</evidence>
<reference evidence="4 6" key="5">
    <citation type="submission" date="2015-03" db="EMBL/GenBank/DDBJ databases">
        <authorList>
            <person name="Regsiter A."/>
            <person name="william w."/>
        </authorList>
    </citation>
    <scope>NUCLEOTIDE SEQUENCE [LARGE SCALE GENOMIC DNA]</scope>
    <source>
        <strain evidence="4 6">CB1</strain>
    </source>
</reference>
<name>D6CVU7_THIA3</name>
<dbReference type="EMBL" id="CTRI01000013">
    <property type="protein sequence ID" value="CQR32657.1"/>
    <property type="molecule type" value="Genomic_DNA"/>
</dbReference>
<dbReference type="Proteomes" id="UP000002372">
    <property type="component" value="Plasmid pTHI"/>
</dbReference>
<evidence type="ECO:0000256" key="1">
    <source>
        <dbReference type="SAM" id="MobiDB-lite"/>
    </source>
</evidence>
<keyword evidence="3" id="KW-0614">Plasmid</keyword>
<organism evidence="3 5">
    <name type="scientific">Thiomonas arsenitoxydans (strain DSM 22701 / CIP 110005 / 3As)</name>
    <dbReference type="NCBI Taxonomy" id="426114"/>
    <lineage>
        <taxon>Bacteria</taxon>
        <taxon>Pseudomonadati</taxon>
        <taxon>Pseudomonadota</taxon>
        <taxon>Betaproteobacteria</taxon>
        <taxon>Burkholderiales</taxon>
        <taxon>Thiomonas</taxon>
    </lineage>
</organism>
<reference evidence="3" key="4">
    <citation type="submission" date="2010-07" db="EMBL/GenBank/DDBJ databases">
        <authorList>
            <person name="Genoscope - CEA"/>
        </authorList>
    </citation>
    <scope>NUCLEOTIDE SEQUENCE</scope>
    <source>
        <strain evidence="3">3As</strain>
        <plasmid evidence="3">pTHI</plasmid>
    </source>
</reference>
<reference evidence="5" key="2">
    <citation type="journal article" date="2010" name="PLoS Genet.">
        <title>Structure, function, and evolution of the Thiomonas spp. genome.</title>
        <authorList>
            <person name="Arsene-Ploetze F."/>
            <person name="Koechler S."/>
            <person name="Marchal M."/>
            <person name="Coppee J.Y."/>
            <person name="Chandler M."/>
            <person name="Bonnefoy V."/>
            <person name="Brochier-Armanet C."/>
            <person name="Barakat M."/>
            <person name="Barbe V."/>
            <person name="Battaglia-Brunet F."/>
            <person name="Bruneel O."/>
            <person name="Bryan C.G."/>
            <person name="Cleiss-Arnold J."/>
            <person name="Cruveiller S."/>
            <person name="Erhardt M."/>
            <person name="Heinrich-Salmeron A."/>
            <person name="Hommais F."/>
            <person name="Joulian C."/>
            <person name="Krin E."/>
            <person name="Lieutaud A."/>
            <person name="Lievremont D."/>
            <person name="Michel C."/>
            <person name="Muller D."/>
            <person name="Ortet P."/>
            <person name="Proux C."/>
            <person name="Siguier P."/>
            <person name="Roche D."/>
            <person name="Rouy Z."/>
            <person name="Salvignol G."/>
            <person name="Slyemi D."/>
            <person name="Talla E."/>
            <person name="Weiss S."/>
            <person name="Weissenbach J."/>
            <person name="Medigue C."/>
            <person name="Bertin P.N."/>
        </authorList>
    </citation>
    <scope>NUCLEOTIDE SEQUENCE [LARGE SCALE GENOMIC DNA]</scope>
    <source>
        <strain evidence="5">DSM 22701 / CIP 110005 / 3As</strain>
    </source>
</reference>
<feature type="region of interest" description="Disordered" evidence="1">
    <location>
        <begin position="21"/>
        <end position="40"/>
    </location>
</feature>
<accession>D6CVU7</accession>
<dbReference type="HOGENOM" id="CLU_055617_0_0_4"/>
<reference key="3">
    <citation type="journal article" date="2010" name="PLoS Genet.">
        <title>Structure, function, and evolution of the Thiomonas spp. genome.</title>
        <authorList>
            <person name="Arsene-Ploetze F."/>
            <person name="Koechler S."/>
            <person name="Marchal M."/>
            <person name="Coppee J.-.Y."/>
            <person name="Chandler M."/>
            <person name="Bonnefoy V."/>
            <person name="Brochier-Armanet C."/>
            <person name="Barakat M."/>
            <person name="Barbe V."/>
            <person name="Battaglia-Brunet F."/>
            <person name="Bruneel O."/>
            <person name="Bryan C.G."/>
            <person name="Cleiss-Arnold J."/>
            <person name="Cruveiller S."/>
            <person name="Erhardt M."/>
            <person name="Heinrich-Salmeron A."/>
            <person name="Hommais F."/>
            <person name="Joulian C."/>
            <person name="Krin E."/>
            <person name="Lieutaud A."/>
            <person name="Lievremont D."/>
            <person name="Michel C."/>
            <person name="Muller D."/>
            <person name="Ortet P."/>
            <person name="Proux C."/>
            <person name="Siguier P."/>
            <person name="Roche D."/>
            <person name="Rouy Z."/>
            <person name="Salvignol G."/>
            <person name="Slyemi D."/>
            <person name="Talla E."/>
            <person name="Weiss S."/>
            <person name="Weissenbach J."/>
            <person name="Medigue C."/>
            <person name="Bertin P.N."/>
        </authorList>
    </citation>
    <scope>NUCLEOTIDE SEQUENCE</scope>
    <source>
        <strain>3As</strain>
    </source>
</reference>
<keyword evidence="6" id="KW-1185">Reference proteome</keyword>
<dbReference type="AlphaFoldDB" id="D6CVU7"/>
<dbReference type="Pfam" id="PF03432">
    <property type="entry name" value="Relaxase"/>
    <property type="match status" value="1"/>
</dbReference>
<feature type="domain" description="MobA/VirD2-like nuclease" evidence="2">
    <location>
        <begin position="79"/>
        <end position="198"/>
    </location>
</feature>
<evidence type="ECO:0000313" key="6">
    <source>
        <dbReference type="Proteomes" id="UP000078599"/>
    </source>
</evidence>
<dbReference type="EMBL" id="FP475957">
    <property type="protein sequence ID" value="CAZ90436.1"/>
    <property type="molecule type" value="Genomic_DNA"/>
</dbReference>
<gene>
    <name evidence="3" type="primary">virD2</name>
    <name evidence="4" type="synonym">virD</name>
    <name evidence="3" type="ordered locus">THI_p0040</name>
    <name evidence="4" type="ORF">THICB1_200023</name>
</gene>
<geneLocation type="plasmid" evidence="3 5">
    <name>pTHI</name>
</geneLocation>
<sequence>MEVNVSESFDEEMDVLVGREKGKASKKGKIGGGGGQRPRRYLAGAPEVMVKITGWGHSIGGLEGAKGNKVRSIEGHLKYITRHSKLEAETSDGMTISDASGLKDYMERIYRKEDQAPAKNRESLHVVLSMPAGTEAEAVRAGAREFLMNRFGDNHRFLFVLHTDTDNPHVHAVVQNRGFDGRKLHYEKGELQKMRQEFADSMNAQGVFADATPRSVRGVVEKSAIQSWLHMLKGDDKRTPRMPKKLGMQIADAVNNPDRPKPWLAAIYTRQEEIRGGLASEIEALRVSGEKGGLRKADLIEKFLKAMPPIRTQEDRIREKQANRKVDELDQQQLL</sequence>
<dbReference type="Proteomes" id="UP000078599">
    <property type="component" value="Unassembled WGS sequence"/>
</dbReference>
<dbReference type="InterPro" id="IPR005094">
    <property type="entry name" value="Endonuclease_MobA/VirD2"/>
</dbReference>
<dbReference type="KEGG" id="thi:THI_p0040"/>
<proteinExistence type="predicted"/>